<keyword evidence="1" id="KW-0456">Lyase</keyword>
<organism evidence="1 2">
    <name type="scientific">Hymenobacter qilianensis</name>
    <dbReference type="NCBI Taxonomy" id="1385715"/>
    <lineage>
        <taxon>Bacteria</taxon>
        <taxon>Pseudomonadati</taxon>
        <taxon>Bacteroidota</taxon>
        <taxon>Cytophagia</taxon>
        <taxon>Cytophagales</taxon>
        <taxon>Hymenobacteraceae</taxon>
        <taxon>Hymenobacter</taxon>
    </lineage>
</organism>
<evidence type="ECO:0000313" key="2">
    <source>
        <dbReference type="Proteomes" id="UP000516093"/>
    </source>
</evidence>
<dbReference type="Pfam" id="PF09492">
    <property type="entry name" value="Pec_lyase"/>
    <property type="match status" value="1"/>
</dbReference>
<keyword evidence="2" id="KW-1185">Reference proteome</keyword>
<dbReference type="EMBL" id="CP060784">
    <property type="protein sequence ID" value="QNP54131.1"/>
    <property type="molecule type" value="Genomic_DNA"/>
</dbReference>
<dbReference type="InterPro" id="IPR012669">
    <property type="entry name" value="Pectate_lyase"/>
</dbReference>
<dbReference type="Gene3D" id="1.50.10.20">
    <property type="match status" value="1"/>
</dbReference>
<accession>A0A7H0H0R5</accession>
<name>A0A7H0H0R5_9BACT</name>
<dbReference type="EC" id="4.2.2.2" evidence="1"/>
<dbReference type="NCBIfam" id="TIGR02474">
    <property type="entry name" value="pec_lyase"/>
    <property type="match status" value="1"/>
</dbReference>
<dbReference type="GO" id="GO:0030570">
    <property type="term" value="F:pectate lyase activity"/>
    <property type="evidence" value="ECO:0007669"/>
    <property type="project" value="UniProtKB-EC"/>
</dbReference>
<evidence type="ECO:0000313" key="1">
    <source>
        <dbReference type="EMBL" id="QNP54131.1"/>
    </source>
</evidence>
<sequence length="319" mass="35551">MLVYQRSVGGWPKAVGDVKVDYSKPLSAAKKAATLDDANRNDATIDNDATTREIKYLMEAFKKTNNQAYRSAAQKGIQYLLKMQYPNGGFPQFYPDMSNYRHYITYNDNAMIRVLVLLRDVAQQKGNFAIVNSALIPQAQAAVTRGIDCILKTQYVQNGKLTAWCAQHDEKTLLPAKARAFELASLSGMETVEIVEFLMAVDKPSPEIKKSIEAAVAWLDAVKLSGYAVKLIDAPKEPTGKDRVIVPEPGSVIWARFYDLETNKPIYVGRDGVKKATLAEIENERRAGYAYAGTWGAKLLAKEYPKWQQKWANTTGAKL</sequence>
<proteinExistence type="predicted"/>
<reference evidence="1 2" key="1">
    <citation type="submission" date="2020-08" db="EMBL/GenBank/DDBJ databases">
        <title>Genome sequence of Hymenobacter qilianensis JCM 19763T.</title>
        <authorList>
            <person name="Hyun D.-W."/>
            <person name="Bae J.-W."/>
        </authorList>
    </citation>
    <scope>NUCLEOTIDE SEQUENCE [LARGE SCALE GENOMIC DNA]</scope>
    <source>
        <strain evidence="1 2">JCM 19763</strain>
    </source>
</reference>
<dbReference type="SUPFAM" id="SSF81853">
    <property type="entry name" value="Family 10 polysaccharide lyase"/>
    <property type="match status" value="1"/>
</dbReference>
<protein>
    <submittedName>
        <fullName evidence="1">Pectate lyase</fullName>
        <ecNumber evidence="1">4.2.2.2</ecNumber>
    </submittedName>
</protein>
<dbReference type="KEGG" id="hqi:H9L05_15030"/>
<dbReference type="AlphaFoldDB" id="A0A7H0H0R5"/>
<dbReference type="Proteomes" id="UP000516093">
    <property type="component" value="Chromosome"/>
</dbReference>
<gene>
    <name evidence="1" type="primary">pelA</name>
    <name evidence="1" type="ORF">H9L05_15030</name>
</gene>